<dbReference type="Gene3D" id="3.40.50.300">
    <property type="entry name" value="P-loop containing nucleotide triphosphate hydrolases"/>
    <property type="match status" value="2"/>
</dbReference>
<dbReference type="PANTHER" id="PTHR47642">
    <property type="entry name" value="ATP-DEPENDENT DNA HELICASE"/>
    <property type="match status" value="1"/>
</dbReference>
<dbReference type="SUPFAM" id="SSF52540">
    <property type="entry name" value="P-loop containing nucleoside triphosphate hydrolases"/>
    <property type="match status" value="2"/>
</dbReference>
<dbReference type="InterPro" id="IPR051055">
    <property type="entry name" value="PIF1_helicase"/>
</dbReference>
<evidence type="ECO:0000313" key="5">
    <source>
        <dbReference type="Proteomes" id="UP000288716"/>
    </source>
</evidence>
<feature type="non-terminal residue" evidence="4">
    <location>
        <position position="544"/>
    </location>
</feature>
<gene>
    <name evidence="4" type="ORF">B4U80_11121</name>
</gene>
<keyword evidence="1" id="KW-0378">Hydrolase</keyword>
<evidence type="ECO:0000313" key="4">
    <source>
        <dbReference type="EMBL" id="RWS20874.1"/>
    </source>
</evidence>
<keyword evidence="1" id="KW-0227">DNA damage</keyword>
<evidence type="ECO:0000259" key="3">
    <source>
        <dbReference type="Pfam" id="PF21530"/>
    </source>
</evidence>
<feature type="domain" description="DNA helicase Pif1-like 2B" evidence="3">
    <location>
        <begin position="377"/>
        <end position="413"/>
    </location>
</feature>
<keyword evidence="5" id="KW-1185">Reference proteome</keyword>
<protein>
    <recommendedName>
        <fullName evidence="1">ATP-dependent DNA helicase</fullName>
        <ecNumber evidence="1">5.6.2.3</ecNumber>
    </recommendedName>
</protein>
<dbReference type="GO" id="GO:0016887">
    <property type="term" value="F:ATP hydrolysis activity"/>
    <property type="evidence" value="ECO:0007669"/>
    <property type="project" value="RHEA"/>
</dbReference>
<feature type="domain" description="DNA helicase Pif1-like DEAD-box helicase" evidence="2">
    <location>
        <begin position="98"/>
        <end position="297"/>
    </location>
</feature>
<dbReference type="InterPro" id="IPR027417">
    <property type="entry name" value="P-loop_NTPase"/>
</dbReference>
<dbReference type="AlphaFoldDB" id="A0A443S048"/>
<dbReference type="InterPro" id="IPR010285">
    <property type="entry name" value="DNA_helicase_pif1-like_DEAD"/>
</dbReference>
<keyword evidence="1" id="KW-0067">ATP-binding</keyword>
<keyword evidence="1" id="KW-0234">DNA repair</keyword>
<accession>A0A443S048</accession>
<dbReference type="GO" id="GO:0005524">
    <property type="term" value="F:ATP binding"/>
    <property type="evidence" value="ECO:0007669"/>
    <property type="project" value="UniProtKB-KW"/>
</dbReference>
<comment type="caution">
    <text evidence="4">The sequence shown here is derived from an EMBL/GenBank/DDBJ whole genome shotgun (WGS) entry which is preliminary data.</text>
</comment>
<dbReference type="Pfam" id="PF21530">
    <property type="entry name" value="Pif1_2B_dom"/>
    <property type="match status" value="1"/>
</dbReference>
<keyword evidence="1" id="KW-0233">DNA recombination</keyword>
<dbReference type="PANTHER" id="PTHR47642:SF6">
    <property type="entry name" value="ATP-DEPENDENT DNA HELICASE"/>
    <property type="match status" value="1"/>
</dbReference>
<comment type="catalytic activity">
    <reaction evidence="1">
        <text>ATP + H2O = ADP + phosphate + H(+)</text>
        <dbReference type="Rhea" id="RHEA:13065"/>
        <dbReference type="ChEBI" id="CHEBI:15377"/>
        <dbReference type="ChEBI" id="CHEBI:15378"/>
        <dbReference type="ChEBI" id="CHEBI:30616"/>
        <dbReference type="ChEBI" id="CHEBI:43474"/>
        <dbReference type="ChEBI" id="CHEBI:456216"/>
        <dbReference type="EC" id="5.6.2.3"/>
    </reaction>
</comment>
<comment type="similarity">
    <text evidence="1">Belongs to the helicase family.</text>
</comment>
<comment type="cofactor">
    <cofactor evidence="1">
        <name>Mg(2+)</name>
        <dbReference type="ChEBI" id="CHEBI:18420"/>
    </cofactor>
</comment>
<dbReference type="CDD" id="cd18809">
    <property type="entry name" value="SF1_C_RecD"/>
    <property type="match status" value="1"/>
</dbReference>
<dbReference type="GO" id="GO:0000723">
    <property type="term" value="P:telomere maintenance"/>
    <property type="evidence" value="ECO:0007669"/>
    <property type="project" value="InterPro"/>
</dbReference>
<dbReference type="EC" id="5.6.2.3" evidence="1"/>
<dbReference type="GO" id="GO:0006281">
    <property type="term" value="P:DNA repair"/>
    <property type="evidence" value="ECO:0007669"/>
    <property type="project" value="UniProtKB-KW"/>
</dbReference>
<dbReference type="GO" id="GO:0006310">
    <property type="term" value="P:DNA recombination"/>
    <property type="evidence" value="ECO:0007669"/>
    <property type="project" value="UniProtKB-KW"/>
</dbReference>
<dbReference type="STRING" id="299467.A0A443S048"/>
<keyword evidence="1 4" id="KW-0347">Helicase</keyword>
<reference evidence="4 5" key="1">
    <citation type="journal article" date="2018" name="Gigascience">
        <title>Genomes of trombidid mites reveal novel predicted allergens and laterally-transferred genes associated with secondary metabolism.</title>
        <authorList>
            <person name="Dong X."/>
            <person name="Chaisiri K."/>
            <person name="Xia D."/>
            <person name="Armstrong S.D."/>
            <person name="Fang Y."/>
            <person name="Donnelly M.J."/>
            <person name="Kadowaki T."/>
            <person name="McGarry J.W."/>
            <person name="Darby A.C."/>
            <person name="Makepeace B.L."/>
        </authorList>
    </citation>
    <scope>NUCLEOTIDE SEQUENCE [LARGE SCALE GENOMIC DNA]</scope>
    <source>
        <strain evidence="4">UoL-UT</strain>
    </source>
</reference>
<evidence type="ECO:0000259" key="2">
    <source>
        <dbReference type="Pfam" id="PF05970"/>
    </source>
</evidence>
<dbReference type="VEuPathDB" id="VectorBase:LDEU011166"/>
<dbReference type="Proteomes" id="UP000288716">
    <property type="component" value="Unassembled WGS sequence"/>
</dbReference>
<dbReference type="InterPro" id="IPR049163">
    <property type="entry name" value="Pif1-like_2B_dom"/>
</dbReference>
<keyword evidence="1" id="KW-0547">Nucleotide-binding</keyword>
<dbReference type="GO" id="GO:0043139">
    <property type="term" value="F:5'-3' DNA helicase activity"/>
    <property type="evidence" value="ECO:0007669"/>
    <property type="project" value="UniProtKB-EC"/>
</dbReference>
<name>A0A443S048_9ACAR</name>
<organism evidence="4 5">
    <name type="scientific">Leptotrombidium deliense</name>
    <dbReference type="NCBI Taxonomy" id="299467"/>
    <lineage>
        <taxon>Eukaryota</taxon>
        <taxon>Metazoa</taxon>
        <taxon>Ecdysozoa</taxon>
        <taxon>Arthropoda</taxon>
        <taxon>Chelicerata</taxon>
        <taxon>Arachnida</taxon>
        <taxon>Acari</taxon>
        <taxon>Acariformes</taxon>
        <taxon>Trombidiformes</taxon>
        <taxon>Prostigmata</taxon>
        <taxon>Anystina</taxon>
        <taxon>Parasitengona</taxon>
        <taxon>Trombiculoidea</taxon>
        <taxon>Trombiculidae</taxon>
        <taxon>Leptotrombidium</taxon>
    </lineage>
</organism>
<dbReference type="Pfam" id="PF05970">
    <property type="entry name" value="PIF1"/>
    <property type="match status" value="1"/>
</dbReference>
<sequence>MTFHYLEQLKQKHFDPKKILEYAQSLINRGYLTEADLNLYIETLDFDISEIAATENNLFQQVWDFDNGETEANLPQPQAINYTYEQKVDFLKFTRERLTPDQRQIFNYFGKAIQESDKQCLLFITGGAGCGKTYLIRKLMEACKVFGIKHDVVATTGVASMLTHGTTVHAYFHLNLRNESNIDKSSADAQRIRDLQVLFIDEVSMMEKNLFHTVDVMLRRIRSPDNQHYTKPFGGRHIVLVGDVAQLPVIQGKGIWDEPLFYEYFKIANLITNKRQQDSRFLTVLNKIRLGNIDDQVEQYLNEHTIDGDIESNPHVFNIEKTFILTPHRQTRDRYNKIITNRLPDENQWEYKSIDIGPDGRSISEKTLEYGLKHSKCMFVERLVLRKGARVILLRNMDIKNGWVNGTICRVVDMMNFGIWVCKDSNRNDTKYIMRQRWNITPKNHSGDYFRIQFPLDLAYALTIHKIQGFTLDDVILDMKNVWQSGQAYVAISRVKNDANLKIISYDKENIKIDLYYKALLKWFRAVDHFHEKDENVARPIPRE</sequence>
<dbReference type="EMBL" id="NCKV01015003">
    <property type="protein sequence ID" value="RWS20874.1"/>
    <property type="molecule type" value="Genomic_DNA"/>
</dbReference>
<dbReference type="OrthoDB" id="6537871at2759"/>
<proteinExistence type="inferred from homology"/>
<evidence type="ECO:0000256" key="1">
    <source>
        <dbReference type="RuleBase" id="RU363044"/>
    </source>
</evidence>